<dbReference type="InterPro" id="IPR051940">
    <property type="entry name" value="Chitin_bind-dev_reg"/>
</dbReference>
<feature type="compositionally biased region" description="Low complexity" evidence="6">
    <location>
        <begin position="278"/>
        <end position="291"/>
    </location>
</feature>
<organism evidence="8 9">
    <name type="scientific">Drosophila simulans</name>
    <name type="common">Fruit fly</name>
    <dbReference type="NCBI Taxonomy" id="7240"/>
    <lineage>
        <taxon>Eukaryota</taxon>
        <taxon>Metazoa</taxon>
        <taxon>Ecdysozoa</taxon>
        <taxon>Arthropoda</taxon>
        <taxon>Hexapoda</taxon>
        <taxon>Insecta</taxon>
        <taxon>Pterygota</taxon>
        <taxon>Neoptera</taxon>
        <taxon>Endopterygota</taxon>
        <taxon>Diptera</taxon>
        <taxon>Brachycera</taxon>
        <taxon>Muscomorpha</taxon>
        <taxon>Ephydroidea</taxon>
        <taxon>Drosophilidae</taxon>
        <taxon>Drosophila</taxon>
        <taxon>Sophophora</taxon>
    </lineage>
</organism>
<accession>B4QQM5</accession>
<evidence type="ECO:0000256" key="2">
    <source>
        <dbReference type="ARBA" id="ARBA00022729"/>
    </source>
</evidence>
<evidence type="ECO:0000313" key="9">
    <source>
        <dbReference type="Proteomes" id="UP000000304"/>
    </source>
</evidence>
<feature type="compositionally biased region" description="Polar residues" evidence="6">
    <location>
        <begin position="104"/>
        <end position="122"/>
    </location>
</feature>
<dbReference type="Proteomes" id="UP000000304">
    <property type="component" value="Chromosome 3L"/>
</dbReference>
<evidence type="ECO:0000256" key="6">
    <source>
        <dbReference type="SAM" id="MobiDB-lite"/>
    </source>
</evidence>
<feature type="compositionally biased region" description="Polar residues" evidence="6">
    <location>
        <begin position="298"/>
        <end position="318"/>
    </location>
</feature>
<dbReference type="AlphaFoldDB" id="B4QQM5"/>
<evidence type="ECO:0000256" key="1">
    <source>
        <dbReference type="ARBA" id="ARBA00022669"/>
    </source>
</evidence>
<feature type="compositionally biased region" description="Polar residues" evidence="6">
    <location>
        <begin position="370"/>
        <end position="392"/>
    </location>
</feature>
<dbReference type="InterPro" id="IPR002557">
    <property type="entry name" value="Chitin-bd_dom"/>
</dbReference>
<evidence type="ECO:0000256" key="3">
    <source>
        <dbReference type="ARBA" id="ARBA00022737"/>
    </source>
</evidence>
<feature type="compositionally biased region" description="Polar residues" evidence="6">
    <location>
        <begin position="253"/>
        <end position="277"/>
    </location>
</feature>
<feature type="domain" description="Chitin-binding type-2" evidence="7">
    <location>
        <begin position="397"/>
        <end position="454"/>
    </location>
</feature>
<sequence length="600" mass="64236">MNNATQSIKKSDDNKKEVNIKQNISVDRPVIFNIFGNFNFFANLWGNSHEATPSPLKPNPIAHFQFINSAVGVEPLSQDNLAEKDKKDIIFSSLDSSPAEGATDGSTQESSTRVPEDASSTASIQESSTQESRSSTEASLDDIIWSSESIVPTESSTSIISSSTEDSWSSSESPVSTEPSTGATDNSSSTESFPDSTQESSSSSQSPVSFELFTEATNESSSSESLPNSSTQDSSSSTESSFYTESSTDATDESPSTESQPDSSTQEISSSTEAPCTSDNPSSPESSPSTPKNDDDTGNSGSESEITSTNGAPYTTDNPAIPKPSPSAPENPGDSGNSSSESPPAGTTPCTPNPPTKSTTSSYTAHPTAKYSSEGNKSGTSTLRPPTGTTPGHQEERTDCSKMPNGVFLRDLQSCNKYYVCLNGKAIAGHCPRNLHFDIKRKVCNFPSLVDCPLDEAPENVTQTPSDTESPPDCKSLRNGAYVRDPKSCSRFYVCANGRAIPRQCPQGLHFDIKSNFCNYPILVQCSLEESQADAHGALLAEGVPDCTKVKEDTRFGDVKQHNKYYVCLKGKAVLHYCSPGNWFDLRSQKCIDQRLAKVT</sequence>
<feature type="domain" description="Chitin-binding type-2" evidence="7">
    <location>
        <begin position="471"/>
        <end position="528"/>
    </location>
</feature>
<dbReference type="PROSITE" id="PS50940">
    <property type="entry name" value="CHIT_BIND_II"/>
    <property type="match status" value="3"/>
</dbReference>
<dbReference type="PhylomeDB" id="B4QQM5"/>
<dbReference type="FunFam" id="2.170.140.10:FF:000024">
    <property type="entry name" value="Uncharacterized protein, isoform C"/>
    <property type="match status" value="1"/>
</dbReference>
<proteinExistence type="predicted"/>
<dbReference type="GO" id="GO:0005576">
    <property type="term" value="C:extracellular region"/>
    <property type="evidence" value="ECO:0007669"/>
    <property type="project" value="InterPro"/>
</dbReference>
<gene>
    <name evidence="8" type="primary">Dsim\GD12778</name>
    <name evidence="8" type="ORF">Dsim_GD12778</name>
</gene>
<dbReference type="HOGENOM" id="CLU_455138_0_0_1"/>
<dbReference type="GO" id="GO:0008061">
    <property type="term" value="F:chitin binding"/>
    <property type="evidence" value="ECO:0007669"/>
    <property type="project" value="UniProtKB-KW"/>
</dbReference>
<evidence type="ECO:0000259" key="7">
    <source>
        <dbReference type="PROSITE" id="PS50940"/>
    </source>
</evidence>
<keyword evidence="2" id="KW-0732">Signal</keyword>
<evidence type="ECO:0000313" key="8">
    <source>
        <dbReference type="EMBL" id="EDX10127.1"/>
    </source>
</evidence>
<dbReference type="OrthoDB" id="6020543at2759"/>
<evidence type="ECO:0000256" key="4">
    <source>
        <dbReference type="ARBA" id="ARBA00023157"/>
    </source>
</evidence>
<feature type="domain" description="Chitin-binding type-2" evidence="7">
    <location>
        <begin position="544"/>
        <end position="600"/>
    </location>
</feature>
<dbReference type="EMBL" id="CM000363">
    <property type="protein sequence ID" value="EDX10127.1"/>
    <property type="molecule type" value="Genomic_DNA"/>
</dbReference>
<evidence type="ECO:0000256" key="5">
    <source>
        <dbReference type="ARBA" id="ARBA00023180"/>
    </source>
</evidence>
<keyword evidence="4" id="KW-1015">Disulfide bond</keyword>
<keyword evidence="5" id="KW-0325">Glycoprotein</keyword>
<dbReference type="InterPro" id="IPR036508">
    <property type="entry name" value="Chitin-bd_dom_sf"/>
</dbReference>
<keyword evidence="9" id="KW-1185">Reference proteome</keyword>
<dbReference type="PANTHER" id="PTHR23301:SF106">
    <property type="entry name" value="CHITIN-BINDING TYPE-2 DOMAIN-CONTAINING PROTEIN-RELATED"/>
    <property type="match status" value="1"/>
</dbReference>
<reference evidence="8 9" key="1">
    <citation type="journal article" date="2007" name="Nature">
        <title>Evolution of genes and genomes on the Drosophila phylogeny.</title>
        <authorList>
            <consortium name="Drosophila 12 Genomes Consortium"/>
            <person name="Clark A.G."/>
            <person name="Eisen M.B."/>
            <person name="Smith D.R."/>
            <person name="Bergman C.M."/>
            <person name="Oliver B."/>
            <person name="Markow T.A."/>
            <person name="Kaufman T.C."/>
            <person name="Kellis M."/>
            <person name="Gelbart W."/>
            <person name="Iyer V.N."/>
            <person name="Pollard D.A."/>
            <person name="Sackton T.B."/>
            <person name="Larracuente A.M."/>
            <person name="Singh N.D."/>
            <person name="Abad J.P."/>
            <person name="Abt D.N."/>
            <person name="Adryan B."/>
            <person name="Aguade M."/>
            <person name="Akashi H."/>
            <person name="Anderson W.W."/>
            <person name="Aquadro C.F."/>
            <person name="Ardell D.H."/>
            <person name="Arguello R."/>
            <person name="Artieri C.G."/>
            <person name="Barbash D.A."/>
            <person name="Barker D."/>
            <person name="Barsanti P."/>
            <person name="Batterham P."/>
            <person name="Batzoglou S."/>
            <person name="Begun D."/>
            <person name="Bhutkar A."/>
            <person name="Blanco E."/>
            <person name="Bosak S.A."/>
            <person name="Bradley R.K."/>
            <person name="Brand A.D."/>
            <person name="Brent M.R."/>
            <person name="Brooks A.N."/>
            <person name="Brown R.H."/>
            <person name="Butlin R.K."/>
            <person name="Caggese C."/>
            <person name="Calvi B.R."/>
            <person name="Bernardo de Carvalho A."/>
            <person name="Caspi A."/>
            <person name="Castrezana S."/>
            <person name="Celniker S.E."/>
            <person name="Chang J.L."/>
            <person name="Chapple C."/>
            <person name="Chatterji S."/>
            <person name="Chinwalla A."/>
            <person name="Civetta A."/>
            <person name="Clifton S.W."/>
            <person name="Comeron J.M."/>
            <person name="Costello J.C."/>
            <person name="Coyne J.A."/>
            <person name="Daub J."/>
            <person name="David R.G."/>
            <person name="Delcher A.L."/>
            <person name="Delehaunty K."/>
            <person name="Do C.B."/>
            <person name="Ebling H."/>
            <person name="Edwards K."/>
            <person name="Eickbush T."/>
            <person name="Evans J.D."/>
            <person name="Filipski A."/>
            <person name="Findeiss S."/>
            <person name="Freyhult E."/>
            <person name="Fulton L."/>
            <person name="Fulton R."/>
            <person name="Garcia A.C."/>
            <person name="Gardiner A."/>
            <person name="Garfield D.A."/>
            <person name="Garvin B.E."/>
            <person name="Gibson G."/>
            <person name="Gilbert D."/>
            <person name="Gnerre S."/>
            <person name="Godfrey J."/>
            <person name="Good R."/>
            <person name="Gotea V."/>
            <person name="Gravely B."/>
            <person name="Greenberg A.J."/>
            <person name="Griffiths-Jones S."/>
            <person name="Gross S."/>
            <person name="Guigo R."/>
            <person name="Gustafson E.A."/>
            <person name="Haerty W."/>
            <person name="Hahn M.W."/>
            <person name="Halligan D.L."/>
            <person name="Halpern A.L."/>
            <person name="Halter G.M."/>
            <person name="Han M.V."/>
            <person name="Heger A."/>
            <person name="Hillier L."/>
            <person name="Hinrichs A.S."/>
            <person name="Holmes I."/>
            <person name="Hoskins R.A."/>
            <person name="Hubisz M.J."/>
            <person name="Hultmark D."/>
            <person name="Huntley M.A."/>
            <person name="Jaffe D.B."/>
            <person name="Jagadeeshan S."/>
            <person name="Jeck W.R."/>
            <person name="Johnson J."/>
            <person name="Jones C.D."/>
            <person name="Jordan W.C."/>
            <person name="Karpen G.H."/>
            <person name="Kataoka E."/>
            <person name="Keightley P.D."/>
            <person name="Kheradpour P."/>
            <person name="Kirkness E.F."/>
            <person name="Koerich L.B."/>
            <person name="Kristiansen K."/>
            <person name="Kudrna D."/>
            <person name="Kulathinal R.J."/>
            <person name="Kumar S."/>
            <person name="Kwok R."/>
            <person name="Lander E."/>
            <person name="Langley C.H."/>
            <person name="Lapoint R."/>
            <person name="Lazzaro B.P."/>
            <person name="Lee S.J."/>
            <person name="Levesque L."/>
            <person name="Li R."/>
            <person name="Lin C.F."/>
            <person name="Lin M.F."/>
            <person name="Lindblad-Toh K."/>
            <person name="Llopart A."/>
            <person name="Long M."/>
            <person name="Low L."/>
            <person name="Lozovsky E."/>
            <person name="Lu J."/>
            <person name="Luo M."/>
            <person name="Machado C.A."/>
            <person name="Makalowski W."/>
            <person name="Marzo M."/>
            <person name="Matsuda M."/>
            <person name="Matzkin L."/>
            <person name="McAllister B."/>
            <person name="McBride C.S."/>
            <person name="McKernan B."/>
            <person name="McKernan K."/>
            <person name="Mendez-Lago M."/>
            <person name="Minx P."/>
            <person name="Mollenhauer M.U."/>
            <person name="Montooth K."/>
            <person name="Mount S.M."/>
            <person name="Mu X."/>
            <person name="Myers E."/>
            <person name="Negre B."/>
            <person name="Newfeld S."/>
            <person name="Nielsen R."/>
            <person name="Noor M.A."/>
            <person name="O'Grady P."/>
            <person name="Pachter L."/>
            <person name="Papaceit M."/>
            <person name="Parisi M.J."/>
            <person name="Parisi M."/>
            <person name="Parts L."/>
            <person name="Pedersen J.S."/>
            <person name="Pesole G."/>
            <person name="Phillippy A.M."/>
            <person name="Ponting C.P."/>
            <person name="Pop M."/>
            <person name="Porcelli D."/>
            <person name="Powell J.R."/>
            <person name="Prohaska S."/>
            <person name="Pruitt K."/>
            <person name="Puig M."/>
            <person name="Quesneville H."/>
            <person name="Ram K.R."/>
            <person name="Rand D."/>
            <person name="Rasmussen M.D."/>
            <person name="Reed L.K."/>
            <person name="Reenan R."/>
            <person name="Reily A."/>
            <person name="Remington K.A."/>
            <person name="Rieger T.T."/>
            <person name="Ritchie M.G."/>
            <person name="Robin C."/>
            <person name="Rogers Y.H."/>
            <person name="Rohde C."/>
            <person name="Rozas J."/>
            <person name="Rubenfield M.J."/>
            <person name="Ruiz A."/>
            <person name="Russo S."/>
            <person name="Salzberg S.L."/>
            <person name="Sanchez-Gracia A."/>
            <person name="Saranga D.J."/>
            <person name="Sato H."/>
            <person name="Schaeffer S.W."/>
            <person name="Schatz M.C."/>
            <person name="Schlenke T."/>
            <person name="Schwartz R."/>
            <person name="Segarra C."/>
            <person name="Singh R.S."/>
            <person name="Sirot L."/>
            <person name="Sirota M."/>
            <person name="Sisneros N.B."/>
            <person name="Smith C.D."/>
            <person name="Smith T.F."/>
            <person name="Spieth J."/>
            <person name="Stage D.E."/>
            <person name="Stark A."/>
            <person name="Stephan W."/>
            <person name="Strausberg R.L."/>
            <person name="Strempel S."/>
            <person name="Sturgill D."/>
            <person name="Sutton G."/>
            <person name="Sutton G.G."/>
            <person name="Tao W."/>
            <person name="Teichmann S."/>
            <person name="Tobari Y.N."/>
            <person name="Tomimura Y."/>
            <person name="Tsolas J.M."/>
            <person name="Valente V.L."/>
            <person name="Venter E."/>
            <person name="Venter J.C."/>
            <person name="Vicario S."/>
            <person name="Vieira F.G."/>
            <person name="Vilella A.J."/>
            <person name="Villasante A."/>
            <person name="Walenz B."/>
            <person name="Wang J."/>
            <person name="Wasserman M."/>
            <person name="Watts T."/>
            <person name="Wilson D."/>
            <person name="Wilson R.K."/>
            <person name="Wing R.A."/>
            <person name="Wolfner M.F."/>
            <person name="Wong A."/>
            <person name="Wong G.K."/>
            <person name="Wu C.I."/>
            <person name="Wu G."/>
            <person name="Yamamoto D."/>
            <person name="Yang H.P."/>
            <person name="Yang S.P."/>
            <person name="Yorke J.A."/>
            <person name="Yoshida K."/>
            <person name="Zdobnov E."/>
            <person name="Zhang P."/>
            <person name="Zhang Y."/>
            <person name="Zimin A.V."/>
            <person name="Baldwin J."/>
            <person name="Abdouelleil A."/>
            <person name="Abdulkadir J."/>
            <person name="Abebe A."/>
            <person name="Abera B."/>
            <person name="Abreu J."/>
            <person name="Acer S.C."/>
            <person name="Aftuck L."/>
            <person name="Alexander A."/>
            <person name="An P."/>
            <person name="Anderson E."/>
            <person name="Anderson S."/>
            <person name="Arachi H."/>
            <person name="Azer M."/>
            <person name="Bachantsang P."/>
            <person name="Barry A."/>
            <person name="Bayul T."/>
            <person name="Berlin A."/>
            <person name="Bessette D."/>
            <person name="Bloom T."/>
            <person name="Blye J."/>
            <person name="Boguslavskiy L."/>
            <person name="Bonnet C."/>
            <person name="Boukhgalter B."/>
            <person name="Bourzgui I."/>
            <person name="Brown A."/>
            <person name="Cahill P."/>
            <person name="Channer S."/>
            <person name="Cheshatsang Y."/>
            <person name="Chuda L."/>
            <person name="Citroen M."/>
            <person name="Collymore A."/>
            <person name="Cooke P."/>
            <person name="Costello M."/>
            <person name="D'Aco K."/>
            <person name="Daza R."/>
            <person name="De Haan G."/>
            <person name="DeGray S."/>
            <person name="DeMaso C."/>
            <person name="Dhargay N."/>
            <person name="Dooley K."/>
            <person name="Dooley E."/>
            <person name="Doricent M."/>
            <person name="Dorje P."/>
            <person name="Dorjee K."/>
            <person name="Dupes A."/>
            <person name="Elong R."/>
            <person name="Falk J."/>
            <person name="Farina A."/>
            <person name="Faro S."/>
            <person name="Ferguson D."/>
            <person name="Fisher S."/>
            <person name="Foley C.D."/>
            <person name="Franke A."/>
            <person name="Friedrich D."/>
            <person name="Gadbois L."/>
            <person name="Gearin G."/>
            <person name="Gearin C.R."/>
            <person name="Giannoukos G."/>
            <person name="Goode T."/>
            <person name="Graham J."/>
            <person name="Grandbois E."/>
            <person name="Grewal S."/>
            <person name="Gyaltsen K."/>
            <person name="Hafez N."/>
            <person name="Hagos B."/>
            <person name="Hall J."/>
            <person name="Henson C."/>
            <person name="Hollinger A."/>
            <person name="Honan T."/>
            <person name="Huard M.D."/>
            <person name="Hughes L."/>
            <person name="Hurhula B."/>
            <person name="Husby M.E."/>
            <person name="Kamat A."/>
            <person name="Kanga B."/>
            <person name="Kashin S."/>
            <person name="Khazanovich D."/>
            <person name="Kisner P."/>
            <person name="Lance K."/>
            <person name="Lara M."/>
            <person name="Lee W."/>
            <person name="Lennon N."/>
            <person name="Letendre F."/>
            <person name="LeVine R."/>
            <person name="Lipovsky A."/>
            <person name="Liu X."/>
            <person name="Liu J."/>
            <person name="Liu S."/>
            <person name="Lokyitsang T."/>
            <person name="Lokyitsang Y."/>
            <person name="Lubonja R."/>
            <person name="Lui A."/>
            <person name="MacDonald P."/>
            <person name="Magnisalis V."/>
            <person name="Maru K."/>
            <person name="Matthews C."/>
            <person name="McCusker W."/>
            <person name="McDonough S."/>
            <person name="Mehta T."/>
            <person name="Meldrim J."/>
            <person name="Meneus L."/>
            <person name="Mihai O."/>
            <person name="Mihalev A."/>
            <person name="Mihova T."/>
            <person name="Mittelman R."/>
            <person name="Mlenga V."/>
            <person name="Montmayeur A."/>
            <person name="Mulrain L."/>
            <person name="Navidi A."/>
            <person name="Naylor J."/>
            <person name="Negash T."/>
            <person name="Nguyen T."/>
            <person name="Nguyen N."/>
            <person name="Nicol R."/>
            <person name="Norbu C."/>
            <person name="Norbu N."/>
            <person name="Novod N."/>
            <person name="O'Neill B."/>
            <person name="Osman S."/>
            <person name="Markiewicz E."/>
            <person name="Oyono O.L."/>
            <person name="Patti C."/>
            <person name="Phunkhang P."/>
            <person name="Pierre F."/>
            <person name="Priest M."/>
            <person name="Raghuraman S."/>
            <person name="Rege F."/>
            <person name="Reyes R."/>
            <person name="Rise C."/>
            <person name="Rogov P."/>
            <person name="Ross K."/>
            <person name="Ryan E."/>
            <person name="Settipalli S."/>
            <person name="Shea T."/>
            <person name="Sherpa N."/>
            <person name="Shi L."/>
            <person name="Shih D."/>
            <person name="Sparrow T."/>
            <person name="Spaulding J."/>
            <person name="Stalker J."/>
            <person name="Stange-Thomann N."/>
            <person name="Stavropoulos S."/>
            <person name="Stone C."/>
            <person name="Strader C."/>
            <person name="Tesfaye S."/>
            <person name="Thomson T."/>
            <person name="Thoulutsang Y."/>
            <person name="Thoulutsang D."/>
            <person name="Topham K."/>
            <person name="Topping I."/>
            <person name="Tsamla T."/>
            <person name="Vassiliev H."/>
            <person name="Vo A."/>
            <person name="Wangchuk T."/>
            <person name="Wangdi T."/>
            <person name="Weiand M."/>
            <person name="Wilkinson J."/>
            <person name="Wilson A."/>
            <person name="Yadav S."/>
            <person name="Young G."/>
            <person name="Yu Q."/>
            <person name="Zembek L."/>
            <person name="Zhong D."/>
            <person name="Zimmer A."/>
            <person name="Zwirko Z."/>
            <person name="Jaffe D.B."/>
            <person name="Alvarez P."/>
            <person name="Brockman W."/>
            <person name="Butler J."/>
            <person name="Chin C."/>
            <person name="Gnerre S."/>
            <person name="Grabherr M."/>
            <person name="Kleber M."/>
            <person name="Mauceli E."/>
            <person name="MacCallum I."/>
        </authorList>
    </citation>
    <scope>NUCLEOTIDE SEQUENCE [LARGE SCALE GENOMIC DNA]</scope>
    <source>
        <strain evidence="9">white501</strain>
    </source>
</reference>
<feature type="region of interest" description="Disordered" evidence="6">
    <location>
        <begin position="152"/>
        <end position="401"/>
    </location>
</feature>
<keyword evidence="3" id="KW-0677">Repeat</keyword>
<feature type="compositionally biased region" description="Low complexity" evidence="6">
    <location>
        <begin position="343"/>
        <end position="364"/>
    </location>
</feature>
<name>B4QQM5_DROSI</name>
<dbReference type="Pfam" id="PF01607">
    <property type="entry name" value="CBM_14"/>
    <property type="match status" value="3"/>
</dbReference>
<keyword evidence="1" id="KW-0147">Chitin-binding</keyword>
<feature type="compositionally biased region" description="Low complexity" evidence="6">
    <location>
        <begin position="218"/>
        <end position="248"/>
    </location>
</feature>
<dbReference type="OMA" id="VTEATWD"/>
<feature type="compositionally biased region" description="Low complexity" evidence="6">
    <location>
        <begin position="152"/>
        <end position="181"/>
    </location>
</feature>
<protein>
    <submittedName>
        <fullName evidence="8">GD12778</fullName>
    </submittedName>
</protein>
<dbReference type="SMR" id="B4QQM5"/>
<feature type="compositionally biased region" description="Low complexity" evidence="6">
    <location>
        <begin position="191"/>
        <end position="210"/>
    </location>
</feature>
<dbReference type="Gene3D" id="2.170.140.10">
    <property type="entry name" value="Chitin binding domain"/>
    <property type="match status" value="3"/>
</dbReference>
<dbReference type="SMART" id="SM00494">
    <property type="entry name" value="ChtBD2"/>
    <property type="match status" value="3"/>
</dbReference>
<dbReference type="SUPFAM" id="SSF57625">
    <property type="entry name" value="Invertebrate chitin-binding proteins"/>
    <property type="match status" value="3"/>
</dbReference>
<feature type="compositionally biased region" description="Low complexity" evidence="6">
    <location>
        <begin position="123"/>
        <end position="138"/>
    </location>
</feature>
<dbReference type="PANTHER" id="PTHR23301">
    <property type="entry name" value="CHITIN BINDING PERITROPHIN-A"/>
    <property type="match status" value="1"/>
</dbReference>
<feature type="region of interest" description="Disordered" evidence="6">
    <location>
        <begin position="94"/>
        <end position="139"/>
    </location>
</feature>